<comment type="caution">
    <text evidence="2">The sequence shown here is derived from an EMBL/GenBank/DDBJ whole genome shotgun (WGS) entry which is preliminary data.</text>
</comment>
<protein>
    <submittedName>
        <fullName evidence="2">Uncharacterized protein</fullName>
    </submittedName>
</protein>
<name>A0A2J7ZRI5_9CHLO</name>
<organism evidence="2 3">
    <name type="scientific">Tetrabaena socialis</name>
    <dbReference type="NCBI Taxonomy" id="47790"/>
    <lineage>
        <taxon>Eukaryota</taxon>
        <taxon>Viridiplantae</taxon>
        <taxon>Chlorophyta</taxon>
        <taxon>core chlorophytes</taxon>
        <taxon>Chlorophyceae</taxon>
        <taxon>CS clade</taxon>
        <taxon>Chlamydomonadales</taxon>
        <taxon>Tetrabaenaceae</taxon>
        <taxon>Tetrabaena</taxon>
    </lineage>
</organism>
<dbReference type="AlphaFoldDB" id="A0A2J7ZRI5"/>
<feature type="compositionally biased region" description="Low complexity" evidence="1">
    <location>
        <begin position="137"/>
        <end position="149"/>
    </location>
</feature>
<accession>A0A2J7ZRI5</accession>
<keyword evidence="3" id="KW-1185">Reference proteome</keyword>
<evidence type="ECO:0000313" key="3">
    <source>
        <dbReference type="Proteomes" id="UP000236333"/>
    </source>
</evidence>
<feature type="compositionally biased region" description="Low complexity" evidence="1">
    <location>
        <begin position="197"/>
        <end position="216"/>
    </location>
</feature>
<feature type="region of interest" description="Disordered" evidence="1">
    <location>
        <begin position="109"/>
        <end position="216"/>
    </location>
</feature>
<proteinExistence type="predicted"/>
<sequence>MIRRRNASMSQLEAQVRRGGCLQRYEAELGRVRPCFAAGRSSTGPTAAAAFRSAAAVTSGASGAAPYDAAVCPGGGVPYNVAQKEHLQGGQGGKGQQCRHLIHLQGPTPGQHALQQPGEGPAGPHLTTHGDGSLGCSTPSIAPSTPTATCQAAPGRRRGSGTLLRNPAPPPPEWDGLERATANQPPTCMLMSGPNMSRAAATAHSSSSSGGSGQAAIAVPGLDRKFWMISSWREGGARVREEG</sequence>
<dbReference type="Proteomes" id="UP000236333">
    <property type="component" value="Unassembled WGS sequence"/>
</dbReference>
<dbReference type="EMBL" id="PGGS01000580">
    <property type="protein sequence ID" value="PNH02883.1"/>
    <property type="molecule type" value="Genomic_DNA"/>
</dbReference>
<evidence type="ECO:0000313" key="2">
    <source>
        <dbReference type="EMBL" id="PNH02883.1"/>
    </source>
</evidence>
<evidence type="ECO:0000256" key="1">
    <source>
        <dbReference type="SAM" id="MobiDB-lite"/>
    </source>
</evidence>
<reference evidence="2 3" key="1">
    <citation type="journal article" date="2017" name="Mol. Biol. Evol.">
        <title>The 4-celled Tetrabaena socialis nuclear genome reveals the essential components for genetic control of cell number at the origin of multicellularity in the volvocine lineage.</title>
        <authorList>
            <person name="Featherston J."/>
            <person name="Arakaki Y."/>
            <person name="Hanschen E.R."/>
            <person name="Ferris P.J."/>
            <person name="Michod R.E."/>
            <person name="Olson B.J.S.C."/>
            <person name="Nozaki H."/>
            <person name="Durand P.M."/>
        </authorList>
    </citation>
    <scope>NUCLEOTIDE SEQUENCE [LARGE SCALE GENOMIC DNA]</scope>
    <source>
        <strain evidence="2 3">NIES-571</strain>
    </source>
</reference>
<gene>
    <name evidence="2" type="ORF">TSOC_011098</name>
</gene>